<evidence type="ECO:0000313" key="9">
    <source>
        <dbReference type="Proteomes" id="UP000501346"/>
    </source>
</evidence>
<sequence>MKDLSHYGPALCVKFYNDYVLAGYGPFIHVYDYHSATLINKCRLFHYNKVHGLSLSSEGKILAYGARSVTIVELEDVLKKESLVDFERINSDWITGATFSFDNLQIYLLTCYNKVLICDLNCEVLFRKSLGGERSILYSGIIKVFGPDKVYVNAGTVMGGVIIWDLFSETKIHNLLGHEGSIFYVNLSNNGRYVASCSDDRSIRLWDLETGKQLSVGWSHTARIWNLMFFDNDSKLISVSEDCTCRVWNIIESRENVAELSISNVYEVHLIKSIWGVDVKDDEMIAVTSGNDGRLKLIDLLQLKRHGDEETSFSLDDIAKQCGDIFEKNQSIKGFQWFSFGVIAITSLGKILKYSDVTKQWKLLLTNEKFNSYPITNGIQTQNIAVFSNNKSDILLIKFSKDSADIIETEEFHLDELSKTNNCLVTEYDDDSFLLTLQSPNPREKFMCLEISLQNLKIKSKHCFNKPENFSSSCLTSFRNHILVGSRFSTLVIYNLLDESEEPFIIRRLSPGDTTTSIEFVEDKDNSAVFSVTNRDGYYVFIELTKNNLEEGPYRLSYKVLHSNKMMKGFLEGAFFNSKGEYITYGFKSSLFYLYNETNCYELASEVCGGSHRLWNLAKITDGHVLMYIKASRFHLRKIYNSIVPETLENGVHGREIRDISICPVSNINTNDNFKDGHIFCTASEDTTIKLGYFNNRTGKVQNFWTQRKHVSGLQRCQFINHKLMISSSAREELFLWELNDKYNKRPYMTIRQALPVSTTNPDLRIMDFDVKFISQSGDFLLVTVYSDSTIKIWHYRENQNKFDLIMQGRYKTCCLFNVVFIALKEELLVVISPTDGHLVVYNITEYVPFSVDPISGDLVDHKLDPTISNLPAPVVQLPVHQSGIKSLDYVANATRTSATILTGGDDNGLGLSNLKLYDSNKVTLKTSDFIAAAASSTITSGMLINGGKEVITTSVDQVIRAWEITAGKLSLVDKKRTTVADTGSLDIISNDEDADSEKTLLIGGVGLSIWKK</sequence>
<dbReference type="PROSITE" id="PS50082">
    <property type="entry name" value="WD_REPEATS_2"/>
    <property type="match status" value="2"/>
</dbReference>
<dbReference type="PROSITE" id="PS00678">
    <property type="entry name" value="WD_REPEATS_1"/>
    <property type="match status" value="2"/>
</dbReference>
<keyword evidence="5" id="KW-0677">Repeat</keyword>
<dbReference type="GO" id="GO:0005737">
    <property type="term" value="C:cytoplasm"/>
    <property type="evidence" value="ECO:0007669"/>
    <property type="project" value="UniProtKB-SubCell"/>
</dbReference>
<evidence type="ECO:0000313" key="8">
    <source>
        <dbReference type="EMBL" id="QID82799.1"/>
    </source>
</evidence>
<evidence type="ECO:0000256" key="1">
    <source>
        <dbReference type="ARBA" id="ARBA00004496"/>
    </source>
</evidence>
<keyword evidence="4" id="KW-0819">tRNA processing</keyword>
<dbReference type="PANTHER" id="PTHR14344">
    <property type="entry name" value="WD REPEAT PROTEIN"/>
    <property type="match status" value="1"/>
</dbReference>
<dbReference type="InterPro" id="IPR051973">
    <property type="entry name" value="tRNA_Anticodon_Mtase-Reg"/>
</dbReference>
<dbReference type="InterPro" id="IPR019775">
    <property type="entry name" value="WD40_repeat_CS"/>
</dbReference>
<evidence type="ECO:0000256" key="5">
    <source>
        <dbReference type="ARBA" id="ARBA00022737"/>
    </source>
</evidence>
<dbReference type="EMBL" id="CP048997">
    <property type="protein sequence ID" value="QID82799.1"/>
    <property type="molecule type" value="Genomic_DNA"/>
</dbReference>
<dbReference type="SUPFAM" id="SSF50978">
    <property type="entry name" value="WD40 repeat-like"/>
    <property type="match status" value="3"/>
</dbReference>
<dbReference type="InterPro" id="IPR001680">
    <property type="entry name" value="WD40_rpt"/>
</dbReference>
<dbReference type="SMART" id="SM00320">
    <property type="entry name" value="WD40"/>
    <property type="match status" value="9"/>
</dbReference>
<comment type="subcellular location">
    <subcellularLocation>
        <location evidence="1">Cytoplasm</location>
    </subcellularLocation>
</comment>
<dbReference type="Pfam" id="PF00400">
    <property type="entry name" value="WD40"/>
    <property type="match status" value="2"/>
</dbReference>
<feature type="repeat" description="WD" evidence="7">
    <location>
        <begin position="175"/>
        <end position="216"/>
    </location>
</feature>
<feature type="repeat" description="WD" evidence="7">
    <location>
        <begin position="217"/>
        <end position="258"/>
    </location>
</feature>
<dbReference type="AlphaFoldDB" id="A0A6C1E1C6"/>
<keyword evidence="3 7" id="KW-0853">WD repeat</keyword>
<dbReference type="InterPro" id="IPR036322">
    <property type="entry name" value="WD40_repeat_dom_sf"/>
</dbReference>
<name>A0A6C1E1C6_SACPS</name>
<comment type="similarity">
    <text evidence="6">Belongs to the WD repeat WDR6 family.</text>
</comment>
<dbReference type="Proteomes" id="UP000501346">
    <property type="component" value="Chromosome ScXVI"/>
</dbReference>
<evidence type="ECO:0000256" key="7">
    <source>
        <dbReference type="PROSITE-ProRule" id="PRU00221"/>
    </source>
</evidence>
<keyword evidence="2" id="KW-0963">Cytoplasm</keyword>
<evidence type="ECO:0000256" key="4">
    <source>
        <dbReference type="ARBA" id="ARBA00022694"/>
    </source>
</evidence>
<dbReference type="OrthoDB" id="66881at2759"/>
<keyword evidence="9" id="KW-1185">Reference proteome</keyword>
<dbReference type="InterPro" id="IPR015943">
    <property type="entry name" value="WD40/YVTN_repeat-like_dom_sf"/>
</dbReference>
<accession>A0A6C1E1C6</accession>
<dbReference type="PANTHER" id="PTHR14344:SF3">
    <property type="entry name" value="WD REPEAT-CONTAINING PROTEIN 6"/>
    <property type="match status" value="1"/>
</dbReference>
<gene>
    <name evidence="8" type="primary">RTT10_1</name>
    <name evidence="8" type="ORF">GRS66_005230</name>
</gene>
<evidence type="ECO:0000256" key="6">
    <source>
        <dbReference type="ARBA" id="ARBA00038255"/>
    </source>
</evidence>
<protein>
    <submittedName>
        <fullName evidence="8">Regulator of Ty1 transposition protein 10</fullName>
    </submittedName>
</protein>
<evidence type="ECO:0000256" key="3">
    <source>
        <dbReference type="ARBA" id="ARBA00022574"/>
    </source>
</evidence>
<evidence type="ECO:0000256" key="2">
    <source>
        <dbReference type="ARBA" id="ARBA00022490"/>
    </source>
</evidence>
<dbReference type="Gene3D" id="2.130.10.10">
    <property type="entry name" value="YVTN repeat-like/Quinoprotein amine dehydrogenase"/>
    <property type="match status" value="3"/>
</dbReference>
<reference evidence="8 9" key="1">
    <citation type="journal article" date="2019" name="BMC Genomics">
        <title>Chromosome level assembly and comparative genome analysis confirm lager-brewing yeasts originated from a single hybridization.</title>
        <authorList>
            <person name="Salazar A.N."/>
            <person name="Gorter de Vries A.R."/>
            <person name="van den Broek M."/>
            <person name="Brouwers N."/>
            <person name="de la Torre Cortes P."/>
            <person name="Kuijpers N.G.A."/>
            <person name="Daran J.G."/>
            <person name="Abeel T."/>
        </authorList>
    </citation>
    <scope>NUCLEOTIDE SEQUENCE [LARGE SCALE GENOMIC DNA]</scope>
    <source>
        <strain evidence="8 9">CBS 1483</strain>
    </source>
</reference>
<dbReference type="PROSITE" id="PS50294">
    <property type="entry name" value="WD_REPEATS_REGION"/>
    <property type="match status" value="1"/>
</dbReference>
<proteinExistence type="inferred from homology"/>
<organism evidence="8 9">
    <name type="scientific">Saccharomyces pastorianus</name>
    <name type="common">Lager yeast</name>
    <name type="synonym">Saccharomyces cerevisiae x Saccharomyces eubayanus</name>
    <dbReference type="NCBI Taxonomy" id="27292"/>
    <lineage>
        <taxon>Eukaryota</taxon>
        <taxon>Fungi</taxon>
        <taxon>Dikarya</taxon>
        <taxon>Ascomycota</taxon>
        <taxon>Saccharomycotina</taxon>
        <taxon>Saccharomycetes</taxon>
        <taxon>Saccharomycetales</taxon>
        <taxon>Saccharomycetaceae</taxon>
        <taxon>Saccharomyces</taxon>
    </lineage>
</organism>
<dbReference type="GO" id="GO:0030488">
    <property type="term" value="P:tRNA methylation"/>
    <property type="evidence" value="ECO:0007669"/>
    <property type="project" value="TreeGrafter"/>
</dbReference>